<protein>
    <recommendedName>
        <fullName evidence="3">DUF4232 domain-containing protein</fullName>
    </recommendedName>
</protein>
<dbReference type="Proteomes" id="UP001501867">
    <property type="component" value="Unassembled WGS sequence"/>
</dbReference>
<feature type="domain" description="DUF4232" evidence="3">
    <location>
        <begin position="138"/>
        <end position="266"/>
    </location>
</feature>
<evidence type="ECO:0000313" key="5">
    <source>
        <dbReference type="Proteomes" id="UP001501867"/>
    </source>
</evidence>
<feature type="region of interest" description="Disordered" evidence="1">
    <location>
        <begin position="64"/>
        <end position="125"/>
    </location>
</feature>
<keyword evidence="2" id="KW-0812">Transmembrane</keyword>
<evidence type="ECO:0000256" key="2">
    <source>
        <dbReference type="SAM" id="Phobius"/>
    </source>
</evidence>
<feature type="compositionally biased region" description="Low complexity" evidence="1">
    <location>
        <begin position="76"/>
        <end position="97"/>
    </location>
</feature>
<evidence type="ECO:0000313" key="4">
    <source>
        <dbReference type="EMBL" id="GAA0318278.1"/>
    </source>
</evidence>
<dbReference type="EMBL" id="BAAABV010000028">
    <property type="protein sequence ID" value="GAA0318278.1"/>
    <property type="molecule type" value="Genomic_DNA"/>
</dbReference>
<gene>
    <name evidence="4" type="ORF">GCM10010302_66680</name>
</gene>
<accession>A0ABN0VVS5</accession>
<name>A0ABN0VVS5_9ACTN</name>
<evidence type="ECO:0000256" key="1">
    <source>
        <dbReference type="SAM" id="MobiDB-lite"/>
    </source>
</evidence>
<sequence length="280" mass="28009">MADDLSSALRELADSAAAPAPTTGAEVRRRAVSRRRRRHSAVAAGTVAVVAALAFGLTTVLGGPESHRRPAPPPAASLAAPTADAASPAAPTAGVPSPTTPSPSAPTLAGPTPTAPAAPTAPASGVASSVAPASVAGCAVADLGFSVTSEDGKGEPVRHLLLTVTNTGKRKCGLYGYPYLKFPYARAPIAVIEDSQDAPAVLAPGEKAYAALLAHGGRMDTYDTDSLPVGLQGPGPGGKPGEPGEPVNVTLPGQVAFDDEARVTYWITAPGLALRFIMSS</sequence>
<keyword evidence="2" id="KW-1133">Transmembrane helix</keyword>
<dbReference type="InterPro" id="IPR025326">
    <property type="entry name" value="DUF4232"/>
</dbReference>
<feature type="region of interest" description="Disordered" evidence="1">
    <location>
        <begin position="1"/>
        <end position="41"/>
    </location>
</feature>
<keyword evidence="5" id="KW-1185">Reference proteome</keyword>
<feature type="transmembrane region" description="Helical" evidence="2">
    <location>
        <begin position="40"/>
        <end position="62"/>
    </location>
</feature>
<feature type="compositionally biased region" description="Low complexity" evidence="1">
    <location>
        <begin position="105"/>
        <end position="125"/>
    </location>
</feature>
<keyword evidence="2" id="KW-0472">Membrane</keyword>
<comment type="caution">
    <text evidence="4">The sequence shown here is derived from an EMBL/GenBank/DDBJ whole genome shotgun (WGS) entry which is preliminary data.</text>
</comment>
<proteinExistence type="predicted"/>
<dbReference type="RefSeq" id="WP_344167568.1">
    <property type="nucleotide sequence ID" value="NZ_BAAABV010000028.1"/>
</dbReference>
<evidence type="ECO:0000259" key="3">
    <source>
        <dbReference type="Pfam" id="PF14016"/>
    </source>
</evidence>
<organism evidence="4 5">
    <name type="scientific">Streptomyces polychromogenes</name>
    <dbReference type="NCBI Taxonomy" id="67342"/>
    <lineage>
        <taxon>Bacteria</taxon>
        <taxon>Bacillati</taxon>
        <taxon>Actinomycetota</taxon>
        <taxon>Actinomycetes</taxon>
        <taxon>Kitasatosporales</taxon>
        <taxon>Streptomycetaceae</taxon>
        <taxon>Streptomyces</taxon>
    </lineage>
</organism>
<feature type="compositionally biased region" description="Basic residues" evidence="1">
    <location>
        <begin position="30"/>
        <end position="40"/>
    </location>
</feature>
<reference evidence="4 5" key="1">
    <citation type="journal article" date="2019" name="Int. J. Syst. Evol. Microbiol.">
        <title>The Global Catalogue of Microorganisms (GCM) 10K type strain sequencing project: providing services to taxonomists for standard genome sequencing and annotation.</title>
        <authorList>
            <consortium name="The Broad Institute Genomics Platform"/>
            <consortium name="The Broad Institute Genome Sequencing Center for Infectious Disease"/>
            <person name="Wu L."/>
            <person name="Ma J."/>
        </authorList>
    </citation>
    <scope>NUCLEOTIDE SEQUENCE [LARGE SCALE GENOMIC DNA]</scope>
    <source>
        <strain evidence="4 5">JCM 4505</strain>
    </source>
</reference>
<dbReference type="Pfam" id="PF14016">
    <property type="entry name" value="DUF4232"/>
    <property type="match status" value="1"/>
</dbReference>